<keyword evidence="3" id="KW-0645">Protease</keyword>
<keyword evidence="1" id="KW-0812">Transmembrane</keyword>
<feature type="transmembrane region" description="Helical" evidence="1">
    <location>
        <begin position="20"/>
        <end position="36"/>
    </location>
</feature>
<feature type="transmembrane region" description="Helical" evidence="1">
    <location>
        <begin position="178"/>
        <end position="195"/>
    </location>
</feature>
<accession>A0ABQ6PWY6</accession>
<dbReference type="Proteomes" id="UP001338309">
    <property type="component" value="Unassembled WGS sequence"/>
</dbReference>
<reference evidence="3 4" key="1">
    <citation type="submission" date="2023-08" db="EMBL/GenBank/DDBJ databases">
        <title>Draft genome sequence of Algoriphagus confluentis.</title>
        <authorList>
            <person name="Takatani N."/>
            <person name="Hosokawa M."/>
            <person name="Sawabe T."/>
        </authorList>
    </citation>
    <scope>NUCLEOTIDE SEQUENCE [LARGE SCALE GENOMIC DNA]</scope>
    <source>
        <strain evidence="3 4">NBRC 111222</strain>
    </source>
</reference>
<dbReference type="RefSeq" id="WP_338226497.1">
    <property type="nucleotide sequence ID" value="NZ_BTPD01000026.1"/>
</dbReference>
<feature type="transmembrane region" description="Helical" evidence="1">
    <location>
        <begin position="103"/>
        <end position="127"/>
    </location>
</feature>
<dbReference type="PANTHER" id="PTHR43471">
    <property type="entry name" value="ABC TRANSPORTER PERMEASE"/>
    <property type="match status" value="1"/>
</dbReference>
<feature type="transmembrane region" description="Helical" evidence="1">
    <location>
        <begin position="478"/>
        <end position="501"/>
    </location>
</feature>
<proteinExistence type="predicted"/>
<feature type="transmembrane region" description="Helical" evidence="1">
    <location>
        <begin position="521"/>
        <end position="543"/>
    </location>
</feature>
<sequence>MFKEIFLFELKYRFTRPATYLYFLLLFITPLLIFGFGNTPASEKVFHNSPVIIGDFMVLVSIFGVIIASAVMGVPIYRDLEHRTGTFLFTYPISKFGYFMGRFWGSFVTLVFITFASVLGIYFGSLLGPFLGNDASRFGPNELRFFIHPWLTLLLPNLWLASTLFFALIVFTRNIRSIYAGGILVFIVYLFANTLSQDIENKDLVQLLDPFGLNTLNIQNKYLTPYERNTLLIPIRGNLLFNRIIWFGVGLALFIAGYIRFGFEYFFQIPTSKLQVELKPSTYIARDLRQIKSDFSSGYQWRSFITLARLEIENVFKDVYFKSILLGGVVFLTMNFWKGSSVYGVSDLPYTSFFMEAKSNSFNLFVFIIIVFFSGESLHREKSSGFSKIVDSYPVKDWISLAAKFLGITVMILVLTSIPIGLGIVVQLAKGFFQLDVPVYLIDSYLISFPDYLQVGLIVFGIHLLVNNKFAGHIAAFSVLLINYIVRTSTDFNFNLFFYSYKPPYKWSDMNGIGHFLHTQVWYNLYWTSFGIFLVLFLSIFFSRGAESSLKNRWKTAKSRLGQPAAKLSFLFLALAILIGGFIFRSTVYDNNYLTVEEEKQRRVTYEQELKGYEQLPQPKITKVKIKADLFPYEREAYFEAEVQLVNKSSQSIDSIHFHSNSLTEFKVLLDGKVLPYRFPLTYQPPKFQILGEKPIFPWYQITALPYPLQPGDTLSLVIQTNKKFSGTPNSGFGREVVRNGTFISNVLPFLGYDPTIELESEADRNTYGLPPKLEDLPSHGDPVGESTLLYSPNSDLISFEAVVSTVPNQIAVAPGYLQKEWIKDGRRYFHYIQDTPIQAFFSFVSAEYKVLKDSVKLPDGKLVNLEIFHHPSHTYNLDRFLAAYKDGLAYFSETYGDYQFRQMRLLEYPRYSGFAQSFPNTIPFTESFGWLADFKSPDDFDYVYFVTAHELAHQWWGHQVMPNFTLGSNVISESLAEFSALVLTERRYGKNNMKRFLKEELDNYLSGRAFESKRENTFIHANRPYQFYNKGSLILYGLRDLIGANAMDSALFAFNKEFRLREHPPFPGSNDLYRYLDAVTPDSLKYYLEDTWNKITLYENKAESASVKKLENGDYEITLRVKSQKIYVDESGKESDALYSGDYIDIGVFAQDDLDEKGRNRMNPLYLKKHKVKPGETTIKLRVKGVPIRAGIDPYNLLIDRIPEDNSIALETF</sequence>
<keyword evidence="3" id="KW-0031">Aminopeptidase</keyword>
<protein>
    <submittedName>
        <fullName evidence="3">M1 family aminopeptidase</fullName>
    </submittedName>
</protein>
<dbReference type="EMBL" id="BTPD01000026">
    <property type="protein sequence ID" value="GMQ31703.1"/>
    <property type="molecule type" value="Genomic_DNA"/>
</dbReference>
<dbReference type="Pfam" id="PF01433">
    <property type="entry name" value="Peptidase_M1"/>
    <property type="match status" value="1"/>
</dbReference>
<feature type="transmembrane region" description="Helical" evidence="1">
    <location>
        <begin position="56"/>
        <end position="77"/>
    </location>
</feature>
<keyword evidence="4" id="KW-1185">Reference proteome</keyword>
<keyword evidence="1" id="KW-0472">Membrane</keyword>
<evidence type="ECO:0000313" key="4">
    <source>
        <dbReference type="Proteomes" id="UP001338309"/>
    </source>
</evidence>
<name>A0ABQ6PWY6_9BACT</name>
<dbReference type="SUPFAM" id="SSF55486">
    <property type="entry name" value="Metalloproteases ('zincins'), catalytic domain"/>
    <property type="match status" value="1"/>
</dbReference>
<comment type="caution">
    <text evidence="3">The sequence shown here is derived from an EMBL/GenBank/DDBJ whole genome shotgun (WGS) entry which is preliminary data.</text>
</comment>
<dbReference type="InterPro" id="IPR014782">
    <property type="entry name" value="Peptidase_M1_dom"/>
</dbReference>
<dbReference type="InterPro" id="IPR027268">
    <property type="entry name" value="Peptidase_M4/M1_CTD_sf"/>
</dbReference>
<gene>
    <name evidence="3" type="ORF">Aconfl_43480</name>
</gene>
<dbReference type="GO" id="GO:0004177">
    <property type="term" value="F:aminopeptidase activity"/>
    <property type="evidence" value="ECO:0007669"/>
    <property type="project" value="UniProtKB-KW"/>
</dbReference>
<feature type="transmembrane region" description="Helical" evidence="1">
    <location>
        <begin position="398"/>
        <end position="425"/>
    </location>
</feature>
<dbReference type="Gene3D" id="1.10.390.10">
    <property type="entry name" value="Neutral Protease Domain 2"/>
    <property type="match status" value="1"/>
</dbReference>
<evidence type="ECO:0000313" key="3">
    <source>
        <dbReference type="EMBL" id="GMQ31703.1"/>
    </source>
</evidence>
<keyword evidence="3" id="KW-0378">Hydrolase</keyword>
<feature type="transmembrane region" description="Helical" evidence="1">
    <location>
        <begin position="147"/>
        <end position="171"/>
    </location>
</feature>
<feature type="transmembrane region" description="Helical" evidence="1">
    <location>
        <begin position="319"/>
        <end position="337"/>
    </location>
</feature>
<feature type="transmembrane region" description="Helical" evidence="1">
    <location>
        <begin position="445"/>
        <end position="466"/>
    </location>
</feature>
<keyword evidence="1" id="KW-1133">Transmembrane helix</keyword>
<evidence type="ECO:0000259" key="2">
    <source>
        <dbReference type="Pfam" id="PF01433"/>
    </source>
</evidence>
<evidence type="ECO:0000256" key="1">
    <source>
        <dbReference type="SAM" id="Phobius"/>
    </source>
</evidence>
<feature type="transmembrane region" description="Helical" evidence="1">
    <location>
        <begin position="357"/>
        <end position="378"/>
    </location>
</feature>
<organism evidence="3 4">
    <name type="scientific">Algoriphagus confluentis</name>
    <dbReference type="NCBI Taxonomy" id="1697556"/>
    <lineage>
        <taxon>Bacteria</taxon>
        <taxon>Pseudomonadati</taxon>
        <taxon>Bacteroidota</taxon>
        <taxon>Cytophagia</taxon>
        <taxon>Cytophagales</taxon>
        <taxon>Cyclobacteriaceae</taxon>
        <taxon>Algoriphagus</taxon>
    </lineage>
</organism>
<feature type="domain" description="Peptidase M1 membrane alanine aminopeptidase" evidence="2">
    <location>
        <begin position="889"/>
        <end position="1061"/>
    </location>
</feature>
<feature type="transmembrane region" description="Helical" evidence="1">
    <location>
        <begin position="244"/>
        <end position="263"/>
    </location>
</feature>
<feature type="transmembrane region" description="Helical" evidence="1">
    <location>
        <begin position="564"/>
        <end position="584"/>
    </location>
</feature>